<dbReference type="InterPro" id="IPR036397">
    <property type="entry name" value="RNaseH_sf"/>
</dbReference>
<accession>A0ABQ5AP22</accession>
<keyword evidence="2" id="KW-1185">Reference proteome</keyword>
<dbReference type="Gene3D" id="3.30.420.10">
    <property type="entry name" value="Ribonuclease H-like superfamily/Ribonuclease H"/>
    <property type="match status" value="1"/>
</dbReference>
<comment type="caution">
    <text evidence="1">The sequence shown here is derived from an EMBL/GenBank/DDBJ whole genome shotgun (WGS) entry which is preliminary data.</text>
</comment>
<reference evidence="1" key="2">
    <citation type="submission" date="2022-01" db="EMBL/GenBank/DDBJ databases">
        <authorList>
            <person name="Yamashiro T."/>
            <person name="Shiraishi A."/>
            <person name="Satake H."/>
            <person name="Nakayama K."/>
        </authorList>
    </citation>
    <scope>NUCLEOTIDE SEQUENCE</scope>
</reference>
<dbReference type="EMBL" id="BQNB010012457">
    <property type="protein sequence ID" value="GJT03799.1"/>
    <property type="molecule type" value="Genomic_DNA"/>
</dbReference>
<dbReference type="Proteomes" id="UP001151760">
    <property type="component" value="Unassembled WGS sequence"/>
</dbReference>
<name>A0ABQ5AP22_9ASTR</name>
<evidence type="ECO:0000313" key="1">
    <source>
        <dbReference type="EMBL" id="GJT03799.1"/>
    </source>
</evidence>
<gene>
    <name evidence="1" type="ORF">Tco_0838261</name>
</gene>
<dbReference type="SUPFAM" id="SSF53098">
    <property type="entry name" value="Ribonuclease H-like"/>
    <property type="match status" value="1"/>
</dbReference>
<organism evidence="1 2">
    <name type="scientific">Tanacetum coccineum</name>
    <dbReference type="NCBI Taxonomy" id="301880"/>
    <lineage>
        <taxon>Eukaryota</taxon>
        <taxon>Viridiplantae</taxon>
        <taxon>Streptophyta</taxon>
        <taxon>Embryophyta</taxon>
        <taxon>Tracheophyta</taxon>
        <taxon>Spermatophyta</taxon>
        <taxon>Magnoliopsida</taxon>
        <taxon>eudicotyledons</taxon>
        <taxon>Gunneridae</taxon>
        <taxon>Pentapetalae</taxon>
        <taxon>asterids</taxon>
        <taxon>campanulids</taxon>
        <taxon>Asterales</taxon>
        <taxon>Asteraceae</taxon>
        <taxon>Asteroideae</taxon>
        <taxon>Anthemideae</taxon>
        <taxon>Anthemidinae</taxon>
        <taxon>Tanacetum</taxon>
    </lineage>
</organism>
<proteinExistence type="predicted"/>
<dbReference type="InterPro" id="IPR012337">
    <property type="entry name" value="RNaseH-like_sf"/>
</dbReference>
<reference evidence="1" key="1">
    <citation type="journal article" date="2022" name="Int. J. Mol. Sci.">
        <title>Draft Genome of Tanacetum Coccineum: Genomic Comparison of Closely Related Tanacetum-Family Plants.</title>
        <authorList>
            <person name="Yamashiro T."/>
            <person name="Shiraishi A."/>
            <person name="Nakayama K."/>
            <person name="Satake H."/>
        </authorList>
    </citation>
    <scope>NUCLEOTIDE SEQUENCE</scope>
</reference>
<evidence type="ECO:0008006" key="3">
    <source>
        <dbReference type="Google" id="ProtNLM"/>
    </source>
</evidence>
<dbReference type="PANTHER" id="PTHR45835">
    <property type="entry name" value="YALI0A06105P"/>
    <property type="match status" value="1"/>
</dbReference>
<evidence type="ECO:0000313" key="2">
    <source>
        <dbReference type="Proteomes" id="UP001151760"/>
    </source>
</evidence>
<sequence>MRQRRWIELLSDYDCELKYHPSKANVVADALSRKERLRPSRVRALGMLVQMSLKSCILDAQKNAMKDENLEDELLSGVDHKLETWSDGVRYLNKRAWIPKINNLRRLLWMKLIDRDILSIQELTRFKAEHQKPPGLLQQPKILVWKWEEIMMDFVTSLPRITKGHDLLWVVLDQLTDSHFTSQFWRLLQDALGTRLDTSTTYHSQTDSQSERTIQMMEDMLRVCVINLGVTCLWSPLCWLEMGDKQLIRLDIIEETVDKITTIKERLRTARSRQKSYADNHRKPLEFQIKDNVLLKVSPWKGMIRFGK</sequence>
<protein>
    <recommendedName>
        <fullName evidence="3">Reverse transcriptase domain-containing protein</fullName>
    </recommendedName>
</protein>
<dbReference type="PANTHER" id="PTHR45835:SF99">
    <property type="entry name" value="CHROMO DOMAIN-CONTAINING PROTEIN-RELATED"/>
    <property type="match status" value="1"/>
</dbReference>